<evidence type="ECO:0000256" key="7">
    <source>
        <dbReference type="SAM" id="MobiDB-lite"/>
    </source>
</evidence>
<organism evidence="9 10">
    <name type="scientific">Oryzicola mucosus</name>
    <dbReference type="NCBI Taxonomy" id="2767425"/>
    <lineage>
        <taxon>Bacteria</taxon>
        <taxon>Pseudomonadati</taxon>
        <taxon>Pseudomonadota</taxon>
        <taxon>Alphaproteobacteria</taxon>
        <taxon>Hyphomicrobiales</taxon>
        <taxon>Phyllobacteriaceae</taxon>
        <taxon>Oryzicola</taxon>
    </lineage>
</organism>
<name>A0A8J6PV93_9HYPH</name>
<keyword evidence="10" id="KW-1185">Reference proteome</keyword>
<keyword evidence="8" id="KW-0732">Signal</keyword>
<proteinExistence type="inferred from homology"/>
<sequence>MSFKLYQLARSGLVAAGLAAGFVAPALAAPAGIATSPATEAKAGSAVQQIQWNCRPGDNCRRDGQGRGWDRDRDGPRWGRDRDRDGPRWDRDRGRHDDWRRWHRPPPPRHYGGGPGIYFQFGGPVYREPPRYVAPRPVYRARLSQAHVNWCYNRYRSYRAWDNSFQPYGGPRQQCWSPFS</sequence>
<dbReference type="RefSeq" id="WP_188164203.1">
    <property type="nucleotide sequence ID" value="NZ_JACVVX010000002.1"/>
</dbReference>
<keyword evidence="4" id="KW-0472">Membrane</keyword>
<feature type="region of interest" description="Disordered" evidence="7">
    <location>
        <begin position="57"/>
        <end position="107"/>
    </location>
</feature>
<dbReference type="GO" id="GO:0030246">
    <property type="term" value="F:carbohydrate binding"/>
    <property type="evidence" value="ECO:0007669"/>
    <property type="project" value="UniProtKB-KW"/>
</dbReference>
<keyword evidence="4" id="KW-1003">Cell membrane</keyword>
<comment type="function">
    <text evidence="6">Has immunoglobulin-binding and hemagglutination properties, and can bind to mannose. Essential for virulence. May be involved in LPS biosynthesis or polysaccharide transport.</text>
</comment>
<gene>
    <name evidence="9" type="ORF">ICI42_08960</name>
</gene>
<protein>
    <recommendedName>
        <fullName evidence="3">Lectin-like protein BA14k</fullName>
    </recommendedName>
</protein>
<evidence type="ECO:0000313" key="10">
    <source>
        <dbReference type="Proteomes" id="UP000643405"/>
    </source>
</evidence>
<evidence type="ECO:0000256" key="1">
    <source>
        <dbReference type="ARBA" id="ARBA00004167"/>
    </source>
</evidence>
<feature type="compositionally biased region" description="Basic and acidic residues" evidence="7">
    <location>
        <begin position="58"/>
        <end position="100"/>
    </location>
</feature>
<evidence type="ECO:0000256" key="8">
    <source>
        <dbReference type="SAM" id="SignalP"/>
    </source>
</evidence>
<comment type="similarity">
    <text evidence="2">Belongs to the BA14k family.</text>
</comment>
<dbReference type="InterPro" id="IPR012413">
    <property type="entry name" value="BA14K"/>
</dbReference>
<comment type="caution">
    <text evidence="9">The sequence shown here is derived from an EMBL/GenBank/DDBJ whole genome shotgun (WGS) entry which is preliminary data.</text>
</comment>
<dbReference type="EMBL" id="JACVVX010000002">
    <property type="protein sequence ID" value="MBD0414782.1"/>
    <property type="molecule type" value="Genomic_DNA"/>
</dbReference>
<comment type="subcellular location">
    <subcellularLocation>
        <location evidence="1">Membrane</location>
        <topology evidence="1">Single-pass membrane protein</topology>
    </subcellularLocation>
</comment>
<evidence type="ECO:0000256" key="5">
    <source>
        <dbReference type="ARBA" id="ARBA00022734"/>
    </source>
</evidence>
<dbReference type="Proteomes" id="UP000643405">
    <property type="component" value="Unassembled WGS sequence"/>
</dbReference>
<evidence type="ECO:0000256" key="3">
    <source>
        <dbReference type="ARBA" id="ARBA00020552"/>
    </source>
</evidence>
<dbReference type="GO" id="GO:0016020">
    <property type="term" value="C:membrane"/>
    <property type="evidence" value="ECO:0007669"/>
    <property type="project" value="UniProtKB-SubCell"/>
</dbReference>
<feature type="chain" id="PRO_5035226819" description="Lectin-like protein BA14k" evidence="8">
    <location>
        <begin position="29"/>
        <end position="180"/>
    </location>
</feature>
<keyword evidence="5" id="KW-0430">Lectin</keyword>
<reference evidence="9" key="1">
    <citation type="submission" date="2020-09" db="EMBL/GenBank/DDBJ databases">
        <title>Genome seq and assembly of Tianweitania sp.</title>
        <authorList>
            <person name="Chhetri G."/>
        </authorList>
    </citation>
    <scope>NUCLEOTIDE SEQUENCE</scope>
    <source>
        <strain evidence="9">Rool2</strain>
    </source>
</reference>
<evidence type="ECO:0000313" key="9">
    <source>
        <dbReference type="EMBL" id="MBD0414782.1"/>
    </source>
</evidence>
<evidence type="ECO:0000256" key="6">
    <source>
        <dbReference type="ARBA" id="ARBA00025321"/>
    </source>
</evidence>
<accession>A0A8J6PV93</accession>
<dbReference type="AlphaFoldDB" id="A0A8J6PV93"/>
<evidence type="ECO:0000256" key="2">
    <source>
        <dbReference type="ARBA" id="ARBA00010270"/>
    </source>
</evidence>
<evidence type="ECO:0000256" key="4">
    <source>
        <dbReference type="ARBA" id="ARBA00022475"/>
    </source>
</evidence>
<feature type="signal peptide" evidence="8">
    <location>
        <begin position="1"/>
        <end position="28"/>
    </location>
</feature>
<dbReference type="Pfam" id="PF07886">
    <property type="entry name" value="BA14K"/>
    <property type="match status" value="1"/>
</dbReference>